<reference evidence="2" key="1">
    <citation type="submission" date="2019-08" db="EMBL/GenBank/DDBJ databases">
        <authorList>
            <person name="Kucharzyk K."/>
            <person name="Murdoch R.W."/>
            <person name="Higgins S."/>
            <person name="Loffler F."/>
        </authorList>
    </citation>
    <scope>NUCLEOTIDE SEQUENCE</scope>
</reference>
<gene>
    <name evidence="2" type="ORF">SDC9_176633</name>
</gene>
<dbReference type="InterPro" id="IPR043128">
    <property type="entry name" value="Rev_trsase/Diguanyl_cyclase"/>
</dbReference>
<dbReference type="InterPro" id="IPR000160">
    <property type="entry name" value="GGDEF_dom"/>
</dbReference>
<dbReference type="Gene3D" id="3.30.70.270">
    <property type="match status" value="1"/>
</dbReference>
<sequence>MPGADLETAKSAAECMRKSIERSVIEYNGKQFNITASFGIHYLKSPESESIDELIKHADEKLYLAKSNGRNRVEY</sequence>
<dbReference type="PROSITE" id="PS50887">
    <property type="entry name" value="GGDEF"/>
    <property type="match status" value="1"/>
</dbReference>
<dbReference type="Pfam" id="PF00990">
    <property type="entry name" value="GGDEF"/>
    <property type="match status" value="1"/>
</dbReference>
<dbReference type="GO" id="GO:0052621">
    <property type="term" value="F:diguanylate cyclase activity"/>
    <property type="evidence" value="ECO:0007669"/>
    <property type="project" value="TreeGrafter"/>
</dbReference>
<dbReference type="InterPro" id="IPR050469">
    <property type="entry name" value="Diguanylate_Cyclase"/>
</dbReference>
<dbReference type="InterPro" id="IPR029787">
    <property type="entry name" value="Nucleotide_cyclase"/>
</dbReference>
<dbReference type="SUPFAM" id="SSF55073">
    <property type="entry name" value="Nucleotide cyclase"/>
    <property type="match status" value="1"/>
</dbReference>
<dbReference type="NCBIfam" id="TIGR00254">
    <property type="entry name" value="GGDEF"/>
    <property type="match status" value="1"/>
</dbReference>
<evidence type="ECO:0000259" key="1">
    <source>
        <dbReference type="PROSITE" id="PS50887"/>
    </source>
</evidence>
<accession>A0A645GT94</accession>
<evidence type="ECO:0000313" key="2">
    <source>
        <dbReference type="EMBL" id="MPN29182.1"/>
    </source>
</evidence>
<feature type="domain" description="GGDEF" evidence="1">
    <location>
        <begin position="1"/>
        <end position="75"/>
    </location>
</feature>
<comment type="caution">
    <text evidence="2">The sequence shown here is derived from an EMBL/GenBank/DDBJ whole genome shotgun (WGS) entry which is preliminary data.</text>
</comment>
<dbReference type="AlphaFoldDB" id="A0A645GT94"/>
<protein>
    <recommendedName>
        <fullName evidence="1">GGDEF domain-containing protein</fullName>
    </recommendedName>
</protein>
<proteinExistence type="predicted"/>
<dbReference type="EMBL" id="VSSQ01079757">
    <property type="protein sequence ID" value="MPN29182.1"/>
    <property type="molecule type" value="Genomic_DNA"/>
</dbReference>
<organism evidence="2">
    <name type="scientific">bioreactor metagenome</name>
    <dbReference type="NCBI Taxonomy" id="1076179"/>
    <lineage>
        <taxon>unclassified sequences</taxon>
        <taxon>metagenomes</taxon>
        <taxon>ecological metagenomes</taxon>
    </lineage>
</organism>
<name>A0A645GT94_9ZZZZ</name>
<dbReference type="PANTHER" id="PTHR45138">
    <property type="entry name" value="REGULATORY COMPONENTS OF SENSORY TRANSDUCTION SYSTEM"/>
    <property type="match status" value="1"/>
</dbReference>
<dbReference type="PANTHER" id="PTHR45138:SF9">
    <property type="entry name" value="DIGUANYLATE CYCLASE DGCM-RELATED"/>
    <property type="match status" value="1"/>
</dbReference>